<reference evidence="26 27" key="1">
    <citation type="submission" date="2021-04" db="EMBL/GenBank/DDBJ databases">
        <authorList>
            <person name="De Guttry C."/>
            <person name="Zahm M."/>
            <person name="Klopp C."/>
            <person name="Cabau C."/>
            <person name="Louis A."/>
            <person name="Berthelot C."/>
            <person name="Parey E."/>
            <person name="Roest Crollius H."/>
            <person name="Montfort J."/>
            <person name="Robinson-Rechavi M."/>
            <person name="Bucao C."/>
            <person name="Bouchez O."/>
            <person name="Gislard M."/>
            <person name="Lluch J."/>
            <person name="Milhes M."/>
            <person name="Lampietro C."/>
            <person name="Lopez Roques C."/>
            <person name="Donnadieu C."/>
            <person name="Braasch I."/>
            <person name="Desvignes T."/>
            <person name="Postlethwait J."/>
            <person name="Bobe J."/>
            <person name="Wedekind C."/>
            <person name="Guiguen Y."/>
        </authorList>
    </citation>
    <scope>NUCLEOTIDE SEQUENCE [LARGE SCALE GENOMIC DNA]</scope>
    <source>
        <strain evidence="26">Cs_M1</strain>
        <tissue evidence="26">Blood</tissue>
    </source>
</reference>
<evidence type="ECO:0000313" key="27">
    <source>
        <dbReference type="Proteomes" id="UP001356427"/>
    </source>
</evidence>
<dbReference type="GO" id="GO:0009897">
    <property type="term" value="C:external side of plasma membrane"/>
    <property type="evidence" value="ECO:0007669"/>
    <property type="project" value="TreeGrafter"/>
</dbReference>
<organism evidence="26 27">
    <name type="scientific">Coregonus suidteri</name>
    <dbReference type="NCBI Taxonomy" id="861788"/>
    <lineage>
        <taxon>Eukaryota</taxon>
        <taxon>Metazoa</taxon>
        <taxon>Chordata</taxon>
        <taxon>Craniata</taxon>
        <taxon>Vertebrata</taxon>
        <taxon>Euteleostomi</taxon>
        <taxon>Actinopterygii</taxon>
        <taxon>Neopterygii</taxon>
        <taxon>Teleostei</taxon>
        <taxon>Protacanthopterygii</taxon>
        <taxon>Salmoniformes</taxon>
        <taxon>Salmonidae</taxon>
        <taxon>Coregoninae</taxon>
        <taxon>Coregonus</taxon>
    </lineage>
</organism>
<accession>A0AAN8MRA6</accession>
<evidence type="ECO:0000256" key="16">
    <source>
        <dbReference type="ARBA" id="ARBA00023157"/>
    </source>
</evidence>
<feature type="repeat" description="FG-GAP" evidence="21">
    <location>
        <begin position="871"/>
        <end position="932"/>
    </location>
</feature>
<dbReference type="GO" id="GO:0004332">
    <property type="term" value="F:fructose-bisphosphate aldolase activity"/>
    <property type="evidence" value="ECO:0007669"/>
    <property type="project" value="UniProtKB-EC"/>
</dbReference>
<dbReference type="PROSITE" id="PS50234">
    <property type="entry name" value="VWFA"/>
    <property type="match status" value="1"/>
</dbReference>
<dbReference type="Gene3D" id="2.60.40.1510">
    <property type="entry name" value="ntegrin, alpha v. Chain A, domain 3"/>
    <property type="match status" value="1"/>
</dbReference>
<keyword evidence="12 22" id="KW-1133">Transmembrane helix</keyword>
<proteinExistence type="inferred from homology"/>
<evidence type="ECO:0000256" key="11">
    <source>
        <dbReference type="ARBA" id="ARBA00022889"/>
    </source>
</evidence>
<dbReference type="GO" id="GO:0007160">
    <property type="term" value="P:cell-matrix adhesion"/>
    <property type="evidence" value="ECO:0007669"/>
    <property type="project" value="TreeGrafter"/>
</dbReference>
<dbReference type="InterPro" id="IPR013517">
    <property type="entry name" value="FG-GAP"/>
</dbReference>
<evidence type="ECO:0000256" key="18">
    <source>
        <dbReference type="ARBA" id="ARBA00023180"/>
    </source>
</evidence>
<evidence type="ECO:0000256" key="10">
    <source>
        <dbReference type="ARBA" id="ARBA00022837"/>
    </source>
</evidence>
<dbReference type="PANTHER" id="PTHR23220:SF118">
    <property type="entry name" value="INTEGRIN ALPHA-X"/>
    <property type="match status" value="1"/>
</dbReference>
<dbReference type="Proteomes" id="UP001356427">
    <property type="component" value="Unassembled WGS sequence"/>
</dbReference>
<keyword evidence="11 22" id="KW-0130">Cell adhesion</keyword>
<dbReference type="GO" id="GO:0007229">
    <property type="term" value="P:integrin-mediated signaling pathway"/>
    <property type="evidence" value="ECO:0007669"/>
    <property type="project" value="UniProtKB-KW"/>
</dbReference>
<comment type="caution">
    <text evidence="26">The sequence shown here is derived from an EMBL/GenBank/DDBJ whole genome shotgun (WGS) entry which is preliminary data.</text>
</comment>
<dbReference type="Pfam" id="PF21520">
    <property type="entry name" value="ITGAX-like_Ig_3"/>
    <property type="match status" value="1"/>
</dbReference>
<dbReference type="InterPro" id="IPR002035">
    <property type="entry name" value="VWF_A"/>
</dbReference>
<dbReference type="InterPro" id="IPR000413">
    <property type="entry name" value="Integrin_alpha"/>
</dbReference>
<evidence type="ECO:0000313" key="26">
    <source>
        <dbReference type="EMBL" id="KAK6329215.1"/>
    </source>
</evidence>
<keyword evidence="10" id="KW-0106">Calcium</keyword>
<dbReference type="InterPro" id="IPR028994">
    <property type="entry name" value="Integrin_alpha_N"/>
</dbReference>
<dbReference type="Pfam" id="PF20805">
    <property type="entry name" value="Integrin_A_Ig_2"/>
    <property type="match status" value="1"/>
</dbReference>
<comment type="similarity">
    <text evidence="4 23">Belongs to the class I fructose-bisphosphate aldolase family.</text>
</comment>
<keyword evidence="15 23" id="KW-0324">Glycolysis</keyword>
<feature type="repeat" description="FG-GAP" evidence="21">
    <location>
        <begin position="810"/>
        <end position="867"/>
    </location>
</feature>
<comment type="similarity">
    <text evidence="3 22">Belongs to the integrin alpha chain family.</text>
</comment>
<dbReference type="SUPFAM" id="SSF51569">
    <property type="entry name" value="Aldolase"/>
    <property type="match status" value="1"/>
</dbReference>
<keyword evidence="14 22" id="KW-0472">Membrane</keyword>
<keyword evidence="19 23" id="KW-0456">Lyase</keyword>
<dbReference type="SUPFAM" id="SSF53300">
    <property type="entry name" value="vWA-like"/>
    <property type="match status" value="1"/>
</dbReference>
<comment type="catalytic activity">
    <reaction evidence="23">
        <text>beta-D-fructose 1,6-bisphosphate = D-glyceraldehyde 3-phosphate + dihydroxyacetone phosphate</text>
        <dbReference type="Rhea" id="RHEA:14729"/>
        <dbReference type="ChEBI" id="CHEBI:32966"/>
        <dbReference type="ChEBI" id="CHEBI:57642"/>
        <dbReference type="ChEBI" id="CHEBI:59776"/>
        <dbReference type="EC" id="4.1.2.13"/>
    </reaction>
</comment>
<evidence type="ECO:0000256" key="7">
    <source>
        <dbReference type="ARBA" id="ARBA00022723"/>
    </source>
</evidence>
<dbReference type="EC" id="4.1.2.13" evidence="5 23"/>
<keyword evidence="8" id="KW-0732">Signal</keyword>
<keyword evidence="13 22" id="KW-0401">Integrin</keyword>
<feature type="repeat" description="FG-GAP" evidence="21">
    <location>
        <begin position="744"/>
        <end position="804"/>
    </location>
</feature>
<evidence type="ECO:0000256" key="17">
    <source>
        <dbReference type="ARBA" id="ARBA00023170"/>
    </source>
</evidence>
<dbReference type="Gene3D" id="3.40.50.410">
    <property type="entry name" value="von Willebrand factor, type A domain"/>
    <property type="match status" value="1"/>
</dbReference>
<dbReference type="InterPro" id="IPR013649">
    <property type="entry name" value="Integrin_alpha_Ig-like_1"/>
</dbReference>
<dbReference type="InterPro" id="IPR048633">
    <property type="entry name" value="ITGAX-like_Ig_3"/>
</dbReference>
<dbReference type="Gene3D" id="2.60.40.1460">
    <property type="entry name" value="Integrin domains. Chain A, domain 2"/>
    <property type="match status" value="1"/>
</dbReference>
<dbReference type="PROSITE" id="PS51470">
    <property type="entry name" value="FG_GAP"/>
    <property type="match status" value="3"/>
</dbReference>
<dbReference type="Pfam" id="PF00274">
    <property type="entry name" value="Glycolytic"/>
    <property type="match status" value="1"/>
</dbReference>
<dbReference type="PRINTS" id="PR01185">
    <property type="entry name" value="INTEGRINA"/>
</dbReference>
<dbReference type="SMART" id="SM00327">
    <property type="entry name" value="VWA"/>
    <property type="match status" value="1"/>
</dbReference>
<dbReference type="Pfam" id="PF08441">
    <property type="entry name" value="Integrin_A_Ig_1"/>
    <property type="match status" value="1"/>
</dbReference>
<dbReference type="InterPro" id="IPR029768">
    <property type="entry name" value="Aldolase_I_AS"/>
</dbReference>
<keyword evidence="20" id="KW-0704">Schiff base</keyword>
<evidence type="ECO:0000256" key="5">
    <source>
        <dbReference type="ARBA" id="ARBA00013068"/>
    </source>
</evidence>
<evidence type="ECO:0000256" key="15">
    <source>
        <dbReference type="ARBA" id="ARBA00023152"/>
    </source>
</evidence>
<keyword evidence="9" id="KW-0677">Repeat</keyword>
<dbReference type="PROSITE" id="PS00158">
    <property type="entry name" value="ALDOLASE_CLASS_I"/>
    <property type="match status" value="1"/>
</dbReference>
<evidence type="ECO:0000256" key="6">
    <source>
        <dbReference type="ARBA" id="ARBA00022692"/>
    </source>
</evidence>
<gene>
    <name evidence="26" type="ORF">J4Q44_G00011930</name>
</gene>
<dbReference type="InterPro" id="IPR036465">
    <property type="entry name" value="vWFA_dom_sf"/>
</dbReference>
<evidence type="ECO:0000256" key="13">
    <source>
        <dbReference type="ARBA" id="ARBA00023037"/>
    </source>
</evidence>
<evidence type="ECO:0000256" key="24">
    <source>
        <dbReference type="RuleBase" id="RU004257"/>
    </source>
</evidence>
<dbReference type="InterPro" id="IPR000741">
    <property type="entry name" value="FBA_I"/>
</dbReference>
<feature type="transmembrane region" description="Helical" evidence="22">
    <location>
        <begin position="1397"/>
        <end position="1416"/>
    </location>
</feature>
<dbReference type="Gene3D" id="2.130.10.130">
    <property type="entry name" value="Integrin alpha, N-terminal"/>
    <property type="match status" value="1"/>
</dbReference>
<dbReference type="PRINTS" id="PR00453">
    <property type="entry name" value="VWFADOMAIN"/>
</dbReference>
<dbReference type="GO" id="GO:0008305">
    <property type="term" value="C:integrin complex"/>
    <property type="evidence" value="ECO:0007669"/>
    <property type="project" value="InterPro"/>
</dbReference>
<dbReference type="SUPFAM" id="SSF69179">
    <property type="entry name" value="Integrin domains"/>
    <property type="match status" value="2"/>
</dbReference>
<evidence type="ECO:0000256" key="12">
    <source>
        <dbReference type="ARBA" id="ARBA00022989"/>
    </source>
</evidence>
<dbReference type="Gene3D" id="3.20.20.70">
    <property type="entry name" value="Aldolase class I"/>
    <property type="match status" value="1"/>
</dbReference>
<dbReference type="Gene3D" id="2.60.40.1530">
    <property type="entry name" value="ntegrin, alpha v. Chain A, domain 4"/>
    <property type="match status" value="1"/>
</dbReference>
<dbReference type="GO" id="GO:0098609">
    <property type="term" value="P:cell-cell adhesion"/>
    <property type="evidence" value="ECO:0007669"/>
    <property type="project" value="TreeGrafter"/>
</dbReference>
<comment type="subcellular location">
    <subcellularLocation>
        <location evidence="1 22">Membrane</location>
        <topology evidence="1 22">Single-pass type I membrane protein</topology>
    </subcellularLocation>
</comment>
<dbReference type="Pfam" id="PF00092">
    <property type="entry name" value="VWA"/>
    <property type="match status" value="1"/>
</dbReference>
<keyword evidence="18" id="KW-0325">Glycoprotein</keyword>
<sequence length="1447" mass="159553">MRCVKTKPRRLKCEGSQWEDKKCPIRARRLSRTLIESSPLFSQLSSNPPRVKMPHAFPFLTPDQKKELSDIALKIVAKGKGILAADESTGSVAKRFQSINAENTEENRRLYRQLLFTADERAGPCIGGVIFFHETLYQKTDAGKTFPEHVKSRGWVVGIKVDKGVVPLAGTNGETTTQGLDGLYERCAQYKKDGCDFAKWRCVLKITSTTPSRLAIMENCNVLARYASICQMHGIVPIVEPEILPDGDHDLKRTQYVTEKVLAAMYKALSDHHVYLEGTLLKPNMVTAGHSCSHKYTHQEIAMATVTALRRTVPPAVPVPQGALAFNIDPVAWMYVSKPAAAGFGYKVVQKSQTSLLISAPLEQHQKNQRGQVYQYLVGKSSCTPLEIQVPSHGTNMSLGLSMTMDPVSLKTMVCGPTIPRECKTITTYNGMCFEIDPSLNVRQPVPSFLEECPGQTDIAFLLDGSGSVSEKDFDQMKTFVKDLIREFLGRDTKFAVAQYSFECTIHFDLNGFGVRIWENQVNSINQLGGGTYTAAAIKKVVQNVFSTSGGSRPKAKKILVVITDGQSNDKWQLENAASEAETKNIIRFAIGVGEAFSLDRARRELETIASSPPSNHMFQVGSFQALDQIKDTLQSSIFPIEGSQTTGESIKMEMAQEGFSAAYMPGGGFQMGSVGAFQWRGAYQEYTGSTLNPTPQQSQNMEPDSYMGYSMAVARTHTRQFTILGAPRYKHTGRVVVLPSRDTDKPLEFSGQIGAYFGAEVCAMDVNKDSYSDLVLISAPMFTDRDREGRVYVCTINDRSGVACQLVAEMTLEGDAGQMGRFGTSLAPLPDLNVDGFNDLAVGAPLENDGQGSVYIFHGTSSGISKIKSQRISGSDVQSGLKYFGLSISQTSLDMSSDSLPDLAVGSKGTVLLLRSRPIVTLTAQVSFNPSKIPTNQSDCNTPLINIAKVCFTMTRQTTDTKDLEAKINYTLTLDVTRQAPNYRAYISPKIREETKTVTLRLQEQCFNHNFFTEACPEDALNELSNELDFTFEGLPTTSSGGLSSSLSPQSPTTMYHPLGFEINCGADNNCIDNLKVDFNFTRCSEVRVGIDDVLNVTVSVESRGENSYNSHVILTYPAGLSFRRFTILQGRVECNSLDSVDNVKWGQSDCTIDKPIFKSNSKALLVISYGIDRNTQYGQMMAFTANASSGNAHSADSELFKMKEIGVKYSIFVVIKRNEDSTRYINFTAGKNDLQKHVKQSFEVENYDRSFNLTVIIKVPMKLGDKDIWADPNGIQIQGCQRVKDEEPTATEFVDKLQKNPVVDCSVANCGVFMCNSFIRNLYRNSYNITGNLSSGWIEQIGLESAQFILVSSATLDYDRNQYIYYSSDSKNNPPVQKIETQVEVYSEVDFTKGIIGGVVGGLLLLALITAGLYKAGFFNSQYKQMMEDASKDEPGDDGEAALPE</sequence>
<evidence type="ECO:0000256" key="19">
    <source>
        <dbReference type="ARBA" id="ARBA00023239"/>
    </source>
</evidence>
<feature type="domain" description="VWFA" evidence="25">
    <location>
        <begin position="458"/>
        <end position="634"/>
    </location>
</feature>
<keyword evidence="16" id="KW-1015">Disulfide bond</keyword>
<dbReference type="SMART" id="SM00191">
    <property type="entry name" value="Int_alpha"/>
    <property type="match status" value="5"/>
</dbReference>
<keyword evidence="17 22" id="KW-0675">Receptor</keyword>
<evidence type="ECO:0000256" key="21">
    <source>
        <dbReference type="PROSITE-ProRule" id="PRU00803"/>
    </source>
</evidence>
<name>A0AAN8MRA6_9TELE</name>
<dbReference type="InterPro" id="IPR013785">
    <property type="entry name" value="Aldolase_TIM"/>
</dbReference>
<evidence type="ECO:0000256" key="4">
    <source>
        <dbReference type="ARBA" id="ARBA00010387"/>
    </source>
</evidence>
<evidence type="ECO:0000256" key="3">
    <source>
        <dbReference type="ARBA" id="ARBA00008054"/>
    </source>
</evidence>
<keyword evidence="7" id="KW-0479">Metal-binding</keyword>
<evidence type="ECO:0000256" key="1">
    <source>
        <dbReference type="ARBA" id="ARBA00004479"/>
    </source>
</evidence>
<evidence type="ECO:0000256" key="20">
    <source>
        <dbReference type="ARBA" id="ARBA00023270"/>
    </source>
</evidence>
<dbReference type="SUPFAM" id="SSF69318">
    <property type="entry name" value="Integrin alpha N-terminal domain"/>
    <property type="match status" value="1"/>
</dbReference>
<dbReference type="GO" id="GO:0005178">
    <property type="term" value="F:integrin binding"/>
    <property type="evidence" value="ECO:0007669"/>
    <property type="project" value="TreeGrafter"/>
</dbReference>
<dbReference type="EMBL" id="JAGTTL010000001">
    <property type="protein sequence ID" value="KAK6329215.1"/>
    <property type="molecule type" value="Genomic_DNA"/>
</dbReference>
<dbReference type="GO" id="GO:0046872">
    <property type="term" value="F:metal ion binding"/>
    <property type="evidence" value="ECO:0007669"/>
    <property type="project" value="UniProtKB-KW"/>
</dbReference>
<protein>
    <recommendedName>
        <fullName evidence="5 23">Fructose-bisphosphate aldolase</fullName>
        <ecNumber evidence="5 23">4.1.2.13</ecNumber>
    </recommendedName>
</protein>
<dbReference type="NCBIfam" id="NF033379">
    <property type="entry name" value="FrucBisAld_I"/>
    <property type="match status" value="1"/>
</dbReference>
<comment type="pathway">
    <text evidence="2 24">Carbohydrate degradation; glycolysis; D-glyceraldehyde 3-phosphate and glycerone phosphate from D-glucose: step 4/4.</text>
</comment>
<keyword evidence="6 22" id="KW-0812">Transmembrane</keyword>
<keyword evidence="27" id="KW-1185">Reference proteome</keyword>
<dbReference type="PANTHER" id="PTHR23220">
    <property type="entry name" value="INTEGRIN ALPHA"/>
    <property type="match status" value="1"/>
</dbReference>
<dbReference type="GO" id="GO:0006096">
    <property type="term" value="P:glycolytic process"/>
    <property type="evidence" value="ECO:0007669"/>
    <property type="project" value="UniProtKB-KW"/>
</dbReference>
<dbReference type="InterPro" id="IPR013519">
    <property type="entry name" value="Int_alpha_beta-p"/>
</dbReference>
<dbReference type="GO" id="GO:0033627">
    <property type="term" value="P:cell adhesion mediated by integrin"/>
    <property type="evidence" value="ECO:0007669"/>
    <property type="project" value="TreeGrafter"/>
</dbReference>
<evidence type="ECO:0000256" key="22">
    <source>
        <dbReference type="RuleBase" id="RU003762"/>
    </source>
</evidence>
<dbReference type="InterPro" id="IPR048285">
    <property type="entry name" value="Integrin_alpha_Ig-like_2"/>
</dbReference>
<evidence type="ECO:0000256" key="8">
    <source>
        <dbReference type="ARBA" id="ARBA00022729"/>
    </source>
</evidence>
<evidence type="ECO:0000256" key="23">
    <source>
        <dbReference type="RuleBase" id="RU003994"/>
    </source>
</evidence>
<dbReference type="InterPro" id="IPR032695">
    <property type="entry name" value="Integrin_dom_sf"/>
</dbReference>
<evidence type="ECO:0000256" key="9">
    <source>
        <dbReference type="ARBA" id="ARBA00022737"/>
    </source>
</evidence>
<evidence type="ECO:0000256" key="2">
    <source>
        <dbReference type="ARBA" id="ARBA00004714"/>
    </source>
</evidence>
<evidence type="ECO:0000256" key="14">
    <source>
        <dbReference type="ARBA" id="ARBA00023136"/>
    </source>
</evidence>
<dbReference type="Gene3D" id="1.20.5.930">
    <property type="entry name" value="Bicelle-embedded integrin alpha(iib) transmembrane segment"/>
    <property type="match status" value="1"/>
</dbReference>
<evidence type="ECO:0000259" key="25">
    <source>
        <dbReference type="PROSITE" id="PS50234"/>
    </source>
</evidence>
<dbReference type="Pfam" id="PF01839">
    <property type="entry name" value="FG-GAP"/>
    <property type="match status" value="2"/>
</dbReference>